<reference evidence="8" key="1">
    <citation type="submission" date="2021-01" db="EMBL/GenBank/DDBJ databases">
        <authorList>
            <person name="Corre E."/>
            <person name="Pelletier E."/>
            <person name="Niang G."/>
            <person name="Scheremetjew M."/>
            <person name="Finn R."/>
            <person name="Kale V."/>
            <person name="Holt S."/>
            <person name="Cochrane G."/>
            <person name="Meng A."/>
            <person name="Brown T."/>
            <person name="Cohen L."/>
        </authorList>
    </citation>
    <scope>NUCLEOTIDE SEQUENCE</scope>
    <source>
        <strain evidence="8">CCMP2877</strain>
    </source>
</reference>
<evidence type="ECO:0000256" key="4">
    <source>
        <dbReference type="ARBA" id="ARBA00022989"/>
    </source>
</evidence>
<keyword evidence="4 6" id="KW-1133">Transmembrane helix</keyword>
<feature type="transmembrane region" description="Helical" evidence="6">
    <location>
        <begin position="54"/>
        <end position="72"/>
    </location>
</feature>
<dbReference type="Pfam" id="PF04893">
    <property type="entry name" value="Yip1"/>
    <property type="match status" value="1"/>
</dbReference>
<dbReference type="AlphaFoldDB" id="A0A7S1UDR8"/>
<dbReference type="GO" id="GO:0006888">
    <property type="term" value="P:endoplasmic reticulum to Golgi vesicle-mediated transport"/>
    <property type="evidence" value="ECO:0007669"/>
    <property type="project" value="InterPro"/>
</dbReference>
<accession>A0A7S1UDR8</accession>
<feature type="domain" description="Yip1" evidence="7">
    <location>
        <begin position="49"/>
        <end position="188"/>
    </location>
</feature>
<dbReference type="PANTHER" id="PTHR21236:SF1">
    <property type="entry name" value="PROTEIN YIPF6"/>
    <property type="match status" value="1"/>
</dbReference>
<feature type="transmembrane region" description="Helical" evidence="6">
    <location>
        <begin position="114"/>
        <end position="137"/>
    </location>
</feature>
<evidence type="ECO:0000256" key="2">
    <source>
        <dbReference type="ARBA" id="ARBA00010596"/>
    </source>
</evidence>
<dbReference type="InterPro" id="IPR045231">
    <property type="entry name" value="Yip1/4-like"/>
</dbReference>
<dbReference type="PANTHER" id="PTHR21236">
    <property type="entry name" value="GOLGI MEMBRANE PROTEIN YIP1"/>
    <property type="match status" value="1"/>
</dbReference>
<sequence length="192" mass="21232">MADNMVTAMPTTLDEPVSETIMRDLRQVADKLKVVLLPREDQEGVVQKLKDWDLWGPLLVCLTLSLLLSVTAPESQKALVFASVFFVIWCGAAVVTLNAQLLGGTISFFQSVCVLGYCVFPLTIAAIVCVFLSLIGLGHIAVRCIVVVLGFVWATRASVVFIAKIIKAERKILAVYPVFFFYTFLSWMILLQ</sequence>
<comment type="similarity">
    <text evidence="2 6">Belongs to the YIP1 family.</text>
</comment>
<dbReference type="GO" id="GO:0005802">
    <property type="term" value="C:trans-Golgi network"/>
    <property type="evidence" value="ECO:0007669"/>
    <property type="project" value="TreeGrafter"/>
</dbReference>
<keyword evidence="3 6" id="KW-0812">Transmembrane</keyword>
<organism evidence="8">
    <name type="scientific">Phaeomonas parva</name>
    <dbReference type="NCBI Taxonomy" id="124430"/>
    <lineage>
        <taxon>Eukaryota</taxon>
        <taxon>Sar</taxon>
        <taxon>Stramenopiles</taxon>
        <taxon>Ochrophyta</taxon>
        <taxon>Pinguiophyceae</taxon>
        <taxon>Pinguiochrysidales</taxon>
        <taxon>Pinguiochrysidaceae</taxon>
        <taxon>Phaeomonas</taxon>
    </lineage>
</organism>
<evidence type="ECO:0000259" key="7">
    <source>
        <dbReference type="Pfam" id="PF04893"/>
    </source>
</evidence>
<evidence type="ECO:0000256" key="1">
    <source>
        <dbReference type="ARBA" id="ARBA00004141"/>
    </source>
</evidence>
<evidence type="ECO:0000313" key="8">
    <source>
        <dbReference type="EMBL" id="CAD9262947.1"/>
    </source>
</evidence>
<dbReference type="EMBL" id="HBGJ01033718">
    <property type="protein sequence ID" value="CAD9262947.1"/>
    <property type="molecule type" value="Transcribed_RNA"/>
</dbReference>
<evidence type="ECO:0000256" key="3">
    <source>
        <dbReference type="ARBA" id="ARBA00022692"/>
    </source>
</evidence>
<gene>
    <name evidence="8" type="ORF">PPAR1163_LOCUS21330</name>
</gene>
<comment type="subcellular location">
    <subcellularLocation>
        <location evidence="6">Golgi apparatus membrane</location>
        <topology evidence="6">Multi-pass membrane protein</topology>
    </subcellularLocation>
    <subcellularLocation>
        <location evidence="1">Membrane</location>
        <topology evidence="1">Multi-pass membrane protein</topology>
    </subcellularLocation>
</comment>
<keyword evidence="5 6" id="KW-0472">Membrane</keyword>
<evidence type="ECO:0000256" key="5">
    <source>
        <dbReference type="ARBA" id="ARBA00023136"/>
    </source>
</evidence>
<name>A0A7S1UDR8_9STRA</name>
<dbReference type="GO" id="GO:0000139">
    <property type="term" value="C:Golgi membrane"/>
    <property type="evidence" value="ECO:0007669"/>
    <property type="project" value="UniProtKB-SubCell"/>
</dbReference>
<proteinExistence type="inferred from homology"/>
<feature type="transmembrane region" description="Helical" evidence="6">
    <location>
        <begin position="144"/>
        <end position="166"/>
    </location>
</feature>
<protein>
    <recommendedName>
        <fullName evidence="6">Protein YIPF</fullName>
    </recommendedName>
</protein>
<feature type="transmembrane region" description="Helical" evidence="6">
    <location>
        <begin position="79"/>
        <end position="102"/>
    </location>
</feature>
<feature type="transmembrane region" description="Helical" evidence="6">
    <location>
        <begin position="172"/>
        <end position="191"/>
    </location>
</feature>
<dbReference type="InterPro" id="IPR006977">
    <property type="entry name" value="Yip1_dom"/>
</dbReference>
<evidence type="ECO:0000256" key="6">
    <source>
        <dbReference type="RuleBase" id="RU361264"/>
    </source>
</evidence>